<gene>
    <name evidence="5" type="primary">rlmH</name>
    <name evidence="6" type="ORF">DBW92_01135</name>
</gene>
<dbReference type="InterPro" id="IPR003742">
    <property type="entry name" value="RlmH-like"/>
</dbReference>
<dbReference type="SUPFAM" id="SSF75217">
    <property type="entry name" value="alpha/beta knot"/>
    <property type="match status" value="1"/>
</dbReference>
<keyword evidence="3 5" id="KW-0949">S-adenosyl-L-methionine</keyword>
<comment type="subunit">
    <text evidence="5">Homodimer.</text>
</comment>
<dbReference type="PANTHER" id="PTHR33603:SF1">
    <property type="entry name" value="RIBOSOMAL RNA LARGE SUBUNIT METHYLTRANSFERASE H"/>
    <property type="match status" value="1"/>
</dbReference>
<evidence type="ECO:0000313" key="6">
    <source>
        <dbReference type="EMBL" id="RCL45354.1"/>
    </source>
</evidence>
<dbReference type="Gene3D" id="3.40.1280.10">
    <property type="match status" value="1"/>
</dbReference>
<comment type="caution">
    <text evidence="5">Lacks conserved residue(s) required for the propagation of feature annotation.</text>
</comment>
<accession>A0A368C8C5</accession>
<evidence type="ECO:0000256" key="2">
    <source>
        <dbReference type="ARBA" id="ARBA00022679"/>
    </source>
</evidence>
<protein>
    <recommendedName>
        <fullName evidence="5">Ribosomal RNA large subunit methyltransferase H</fullName>
        <ecNumber evidence="5">2.1.1.177</ecNumber>
    </recommendedName>
    <alternativeName>
        <fullName evidence="5">23S rRNA (pseudouridine1915-N3)-methyltransferase</fullName>
    </alternativeName>
    <alternativeName>
        <fullName evidence="5">23S rRNA m3Psi1915 methyltransferase</fullName>
    </alternativeName>
    <alternativeName>
        <fullName evidence="5">rRNA (pseudouridine-N3-)-methyltransferase RlmH</fullName>
    </alternativeName>
</protein>
<evidence type="ECO:0000313" key="7">
    <source>
        <dbReference type="Proteomes" id="UP000252915"/>
    </source>
</evidence>
<organism evidence="6 7">
    <name type="scientific">SAR86 cluster bacterium</name>
    <dbReference type="NCBI Taxonomy" id="2030880"/>
    <lineage>
        <taxon>Bacteria</taxon>
        <taxon>Pseudomonadati</taxon>
        <taxon>Pseudomonadota</taxon>
        <taxon>Gammaproteobacteria</taxon>
        <taxon>SAR86 cluster</taxon>
    </lineage>
</organism>
<dbReference type="GO" id="GO:0005737">
    <property type="term" value="C:cytoplasm"/>
    <property type="evidence" value="ECO:0007669"/>
    <property type="project" value="UniProtKB-SubCell"/>
</dbReference>
<dbReference type="EC" id="2.1.1.177" evidence="5"/>
<dbReference type="HAMAP" id="MF_00658">
    <property type="entry name" value="23SrRNA_methyltr_H"/>
    <property type="match status" value="1"/>
</dbReference>
<sequence>MKCNIISVGHKLSKWELEGIDYYLKQTPGNFMVNFIDLKGKQHPKMSKDEILKLEEELILKKLVNKEKIVVCDNSGVNLSSIEFSNQIQDSLDLNQELTFVIGGSFGLSKKIIKKASLVFSASHLTFPHRLFKLILIEQIYRAFSILNNQPYHK</sequence>
<dbReference type="GO" id="GO:0070038">
    <property type="term" value="F:rRNA (pseudouridine-N3-)-methyltransferase activity"/>
    <property type="evidence" value="ECO:0007669"/>
    <property type="project" value="UniProtKB-UniRule"/>
</dbReference>
<dbReference type="PIRSF" id="PIRSF004505">
    <property type="entry name" value="MT_bac"/>
    <property type="match status" value="1"/>
</dbReference>
<dbReference type="AlphaFoldDB" id="A0A368C8C5"/>
<dbReference type="Pfam" id="PF02590">
    <property type="entry name" value="SPOUT_MTase"/>
    <property type="match status" value="1"/>
</dbReference>
<evidence type="ECO:0000256" key="3">
    <source>
        <dbReference type="ARBA" id="ARBA00022691"/>
    </source>
</evidence>
<dbReference type="InterPro" id="IPR029026">
    <property type="entry name" value="tRNA_m1G_MTases_N"/>
</dbReference>
<dbReference type="PANTHER" id="PTHR33603">
    <property type="entry name" value="METHYLTRANSFERASE"/>
    <property type="match status" value="1"/>
</dbReference>
<keyword evidence="5" id="KW-0963">Cytoplasm</keyword>
<dbReference type="Proteomes" id="UP000252915">
    <property type="component" value="Unassembled WGS sequence"/>
</dbReference>
<keyword evidence="5" id="KW-0698">rRNA processing</keyword>
<comment type="subcellular location">
    <subcellularLocation>
        <location evidence="5">Cytoplasm</location>
    </subcellularLocation>
</comment>
<name>A0A368C8C5_9GAMM</name>
<dbReference type="InterPro" id="IPR029028">
    <property type="entry name" value="Alpha/beta_knot_MTases"/>
</dbReference>
<keyword evidence="2 5" id="KW-0808">Transferase</keyword>
<reference evidence="6 7" key="1">
    <citation type="journal article" date="2018" name="Microbiome">
        <title>Fine metagenomic profile of the Mediterranean stratified and mixed water columns revealed by assembly and recruitment.</title>
        <authorList>
            <person name="Haro-Moreno J.M."/>
            <person name="Lopez-Perez M."/>
            <person name="De La Torre J.R."/>
            <person name="Picazo A."/>
            <person name="Camacho A."/>
            <person name="Rodriguez-Valera F."/>
        </authorList>
    </citation>
    <scope>NUCLEOTIDE SEQUENCE [LARGE SCALE GENOMIC DNA]</scope>
    <source>
        <strain evidence="6">MED-G78</strain>
    </source>
</reference>
<keyword evidence="1 5" id="KW-0489">Methyltransferase</keyword>
<evidence type="ECO:0000256" key="4">
    <source>
        <dbReference type="ARBA" id="ARBA00038303"/>
    </source>
</evidence>
<evidence type="ECO:0000256" key="5">
    <source>
        <dbReference type="HAMAP-Rule" id="MF_00658"/>
    </source>
</evidence>
<comment type="caution">
    <text evidence="6">The sequence shown here is derived from an EMBL/GenBank/DDBJ whole genome shotgun (WGS) entry which is preliminary data.</text>
</comment>
<dbReference type="EMBL" id="QOPI01000003">
    <property type="protein sequence ID" value="RCL45354.1"/>
    <property type="molecule type" value="Genomic_DNA"/>
</dbReference>
<feature type="binding site" evidence="5">
    <location>
        <position position="103"/>
    </location>
    <ligand>
        <name>S-adenosyl-L-methionine</name>
        <dbReference type="ChEBI" id="CHEBI:59789"/>
    </ligand>
</feature>
<comment type="function">
    <text evidence="5">Specifically methylates the pseudouridine at position 1915 (m3Psi1915) in 23S rRNA.</text>
</comment>
<proteinExistence type="inferred from homology"/>
<evidence type="ECO:0000256" key="1">
    <source>
        <dbReference type="ARBA" id="ARBA00022603"/>
    </source>
</evidence>
<comment type="catalytic activity">
    <reaction evidence="5">
        <text>pseudouridine(1915) in 23S rRNA + S-adenosyl-L-methionine = N(3)-methylpseudouridine(1915) in 23S rRNA + S-adenosyl-L-homocysteine + H(+)</text>
        <dbReference type="Rhea" id="RHEA:42752"/>
        <dbReference type="Rhea" id="RHEA-COMP:10221"/>
        <dbReference type="Rhea" id="RHEA-COMP:10222"/>
        <dbReference type="ChEBI" id="CHEBI:15378"/>
        <dbReference type="ChEBI" id="CHEBI:57856"/>
        <dbReference type="ChEBI" id="CHEBI:59789"/>
        <dbReference type="ChEBI" id="CHEBI:65314"/>
        <dbReference type="ChEBI" id="CHEBI:74486"/>
        <dbReference type="EC" id="2.1.1.177"/>
    </reaction>
</comment>
<comment type="similarity">
    <text evidence="4 5">Belongs to the RNA methyltransferase RlmH family.</text>
</comment>
<dbReference type="CDD" id="cd18081">
    <property type="entry name" value="RlmH-like"/>
    <property type="match status" value="1"/>
</dbReference>